<protein>
    <submittedName>
        <fullName evidence="2">Ribonuclease HI family protein</fullName>
    </submittedName>
</protein>
<dbReference type="PANTHER" id="PTHR48475">
    <property type="entry name" value="RIBONUCLEASE H"/>
    <property type="match status" value="1"/>
</dbReference>
<dbReference type="Proteomes" id="UP001204621">
    <property type="component" value="Unassembled WGS sequence"/>
</dbReference>
<dbReference type="PANTHER" id="PTHR48475:SF1">
    <property type="entry name" value="RNASE H TYPE-1 DOMAIN-CONTAINING PROTEIN"/>
    <property type="match status" value="1"/>
</dbReference>
<evidence type="ECO:0000313" key="3">
    <source>
        <dbReference type="Proteomes" id="UP001204621"/>
    </source>
</evidence>
<keyword evidence="3" id="KW-1185">Reference proteome</keyword>
<proteinExistence type="predicted"/>
<organism evidence="2 3">
    <name type="scientific">Massilia terrae</name>
    <dbReference type="NCBI Taxonomy" id="1811224"/>
    <lineage>
        <taxon>Bacteria</taxon>
        <taxon>Pseudomonadati</taxon>
        <taxon>Pseudomonadota</taxon>
        <taxon>Betaproteobacteria</taxon>
        <taxon>Burkholderiales</taxon>
        <taxon>Oxalobacteraceae</taxon>
        <taxon>Telluria group</taxon>
        <taxon>Massilia</taxon>
    </lineage>
</organism>
<evidence type="ECO:0000259" key="1">
    <source>
        <dbReference type="PROSITE" id="PS50879"/>
    </source>
</evidence>
<dbReference type="InterPro" id="IPR002156">
    <property type="entry name" value="RNaseH_domain"/>
</dbReference>
<gene>
    <name evidence="2" type="ORF">NX778_06305</name>
</gene>
<dbReference type="SUPFAM" id="SSF53098">
    <property type="entry name" value="Ribonuclease H-like"/>
    <property type="match status" value="1"/>
</dbReference>
<dbReference type="EMBL" id="JANUGU010000001">
    <property type="protein sequence ID" value="MCS0657676.1"/>
    <property type="molecule type" value="Genomic_DNA"/>
</dbReference>
<dbReference type="RefSeq" id="WP_258810821.1">
    <property type="nucleotide sequence ID" value="NZ_JANUGU010000001.1"/>
</dbReference>
<dbReference type="CDD" id="cd09279">
    <property type="entry name" value="RNase_HI_like"/>
    <property type="match status" value="1"/>
</dbReference>
<dbReference type="InterPro" id="IPR012337">
    <property type="entry name" value="RNaseH-like_sf"/>
</dbReference>
<feature type="domain" description="RNase H type-1" evidence="1">
    <location>
        <begin position="83"/>
        <end position="219"/>
    </location>
</feature>
<dbReference type="InterPro" id="IPR036397">
    <property type="entry name" value="RNaseH_sf"/>
</dbReference>
<dbReference type="PROSITE" id="PS50879">
    <property type="entry name" value="RNASE_H_1"/>
    <property type="match status" value="1"/>
</dbReference>
<comment type="caution">
    <text evidence="2">The sequence shown here is derived from an EMBL/GenBank/DDBJ whole genome shotgun (WGS) entry which is preliminary data.</text>
</comment>
<reference evidence="2 3" key="1">
    <citation type="submission" date="2022-08" db="EMBL/GenBank/DDBJ databases">
        <title>Reclassification of Massilia species as members of the genera Telluria, Duganella, Pseudoduganella, Mokoshia gen. nov. and Zemynaea gen. nov. using orthogonal and non-orthogonal genome-based approaches.</title>
        <authorList>
            <person name="Bowman J.P."/>
        </authorList>
    </citation>
    <scope>NUCLEOTIDE SEQUENCE [LARGE SCALE GENOMIC DNA]</scope>
    <source>
        <strain evidence="2 3">JCM 31606</strain>
    </source>
</reference>
<sequence>MNELYELAYRRERSASRRLARQTGMTHEQALRTTLEQQVGDAGLAQLVAERRALAQAEARRIADRRAARATNEQQRKARHLAGPGTWNAWFDGSARPNPGRCAIGAVLNGPDGQVVEISEQAGYGNSGEAEYRALIALLRAAVAYLPQQLTIHGDSQVVIDDVNGPEDAAAQALLAYRREAHALLAQLPEVTLRWVPRHRNQQADALSQRAGLGSEAKA</sequence>
<evidence type="ECO:0000313" key="2">
    <source>
        <dbReference type="EMBL" id="MCS0657676.1"/>
    </source>
</evidence>
<accession>A0ABT2CUL6</accession>
<dbReference type="Gene3D" id="3.30.420.10">
    <property type="entry name" value="Ribonuclease H-like superfamily/Ribonuclease H"/>
    <property type="match status" value="1"/>
</dbReference>
<name>A0ABT2CUL6_9BURK</name>
<dbReference type="Pfam" id="PF13456">
    <property type="entry name" value="RVT_3"/>
    <property type="match status" value="1"/>
</dbReference>